<feature type="compositionally biased region" description="Polar residues" evidence="1">
    <location>
        <begin position="1"/>
        <end position="20"/>
    </location>
</feature>
<reference evidence="2" key="1">
    <citation type="submission" date="2023-02" db="EMBL/GenBank/DDBJ databases">
        <title>Colletotrichum kahawae CIFC_Que2 genome sequencing and assembly.</title>
        <authorList>
            <person name="Baroncelli R."/>
        </authorList>
    </citation>
    <scope>NUCLEOTIDE SEQUENCE</scope>
    <source>
        <strain evidence="2">CIFC_Que2</strain>
    </source>
</reference>
<sequence>MSPSSSPAWVVNTSPGARTVDSSHPDGHHSAPQQRQRWEEGCEAIVDDSTVESWTGPAAHHFPDVRMMSGRAVGGQRST</sequence>
<organism evidence="2 3">
    <name type="scientific">Colletotrichum kahawae</name>
    <name type="common">Coffee berry disease fungus</name>
    <dbReference type="NCBI Taxonomy" id="34407"/>
    <lineage>
        <taxon>Eukaryota</taxon>
        <taxon>Fungi</taxon>
        <taxon>Dikarya</taxon>
        <taxon>Ascomycota</taxon>
        <taxon>Pezizomycotina</taxon>
        <taxon>Sordariomycetes</taxon>
        <taxon>Hypocreomycetidae</taxon>
        <taxon>Glomerellales</taxon>
        <taxon>Glomerellaceae</taxon>
        <taxon>Colletotrichum</taxon>
        <taxon>Colletotrichum gloeosporioides species complex</taxon>
    </lineage>
</organism>
<comment type="caution">
    <text evidence="2">The sequence shown here is derived from an EMBL/GenBank/DDBJ whole genome shotgun (WGS) entry which is preliminary data.</text>
</comment>
<dbReference type="AlphaFoldDB" id="A0AAE0DB99"/>
<evidence type="ECO:0000313" key="2">
    <source>
        <dbReference type="EMBL" id="KAK2773323.1"/>
    </source>
</evidence>
<protein>
    <submittedName>
        <fullName evidence="2">Uncharacterized protein</fullName>
    </submittedName>
</protein>
<gene>
    <name evidence="2" type="ORF">CKAH01_03783</name>
</gene>
<name>A0AAE0DB99_COLKA</name>
<dbReference type="EMBL" id="VYYT01000057">
    <property type="protein sequence ID" value="KAK2773323.1"/>
    <property type="molecule type" value="Genomic_DNA"/>
</dbReference>
<accession>A0AAE0DB99</accession>
<keyword evidence="3" id="KW-1185">Reference proteome</keyword>
<dbReference type="Proteomes" id="UP001281614">
    <property type="component" value="Unassembled WGS sequence"/>
</dbReference>
<feature type="region of interest" description="Disordered" evidence="1">
    <location>
        <begin position="1"/>
        <end position="38"/>
    </location>
</feature>
<proteinExistence type="predicted"/>
<evidence type="ECO:0000313" key="3">
    <source>
        <dbReference type="Proteomes" id="UP001281614"/>
    </source>
</evidence>
<evidence type="ECO:0000256" key="1">
    <source>
        <dbReference type="SAM" id="MobiDB-lite"/>
    </source>
</evidence>